<dbReference type="SMART" id="SM00368">
    <property type="entry name" value="LRR_RI"/>
    <property type="match status" value="5"/>
</dbReference>
<name>A0A222P2V4_9GAMM</name>
<dbReference type="PANTHER" id="PTHR24111">
    <property type="entry name" value="LEUCINE-RICH REPEAT-CONTAINING PROTEIN 34"/>
    <property type="match status" value="1"/>
</dbReference>
<proteinExistence type="predicted"/>
<accession>A0A222P2V4</accession>
<organism evidence="2 3">
    <name type="scientific">Legionella clemsonensis</name>
    <dbReference type="NCBI Taxonomy" id="1867846"/>
    <lineage>
        <taxon>Bacteria</taxon>
        <taxon>Pseudomonadati</taxon>
        <taxon>Pseudomonadota</taxon>
        <taxon>Gammaproteobacteria</taxon>
        <taxon>Legionellales</taxon>
        <taxon>Legionellaceae</taxon>
        <taxon>Legionella</taxon>
    </lineage>
</organism>
<evidence type="ECO:0000313" key="3">
    <source>
        <dbReference type="Proteomes" id="UP000201728"/>
    </source>
</evidence>
<dbReference type="InterPro" id="IPR032675">
    <property type="entry name" value="LRR_dom_sf"/>
</dbReference>
<dbReference type="InterPro" id="IPR001611">
    <property type="entry name" value="Leu-rich_rpt"/>
</dbReference>
<dbReference type="OrthoDB" id="5651508at2"/>
<dbReference type="AlphaFoldDB" id="A0A222P2V4"/>
<dbReference type="InterPro" id="IPR052201">
    <property type="entry name" value="LRR-containing_regulator"/>
</dbReference>
<keyword evidence="1" id="KW-0677">Repeat</keyword>
<dbReference type="RefSeq" id="WP_094091148.1">
    <property type="nucleotide sequence ID" value="NZ_CP016397.1"/>
</dbReference>
<dbReference type="Proteomes" id="UP000201728">
    <property type="component" value="Chromosome"/>
</dbReference>
<dbReference type="Gene3D" id="3.80.10.10">
    <property type="entry name" value="Ribonuclease Inhibitor"/>
    <property type="match status" value="3"/>
</dbReference>
<keyword evidence="3" id="KW-1185">Reference proteome</keyword>
<dbReference type="Pfam" id="PF13516">
    <property type="entry name" value="LRR_6"/>
    <property type="match status" value="6"/>
</dbReference>
<dbReference type="SUPFAM" id="SSF52047">
    <property type="entry name" value="RNI-like"/>
    <property type="match status" value="1"/>
</dbReference>
<reference evidence="3" key="1">
    <citation type="submission" date="2016-07" db="EMBL/GenBank/DDBJ databases">
        <authorList>
            <person name="Florea S."/>
            <person name="Webb J.S."/>
            <person name="Jaromczyk J."/>
            <person name="Schardl C.L."/>
        </authorList>
    </citation>
    <scope>NUCLEOTIDE SEQUENCE [LARGE SCALE GENOMIC DNA]</scope>
    <source>
        <strain evidence="3">CDC-D5610</strain>
    </source>
</reference>
<dbReference type="PANTHER" id="PTHR24111:SF0">
    <property type="entry name" value="LEUCINE-RICH REPEAT-CONTAINING PROTEIN"/>
    <property type="match status" value="1"/>
</dbReference>
<dbReference type="EMBL" id="CP016397">
    <property type="protein sequence ID" value="ASQ46169.1"/>
    <property type="molecule type" value="Genomic_DNA"/>
</dbReference>
<evidence type="ECO:0000256" key="1">
    <source>
        <dbReference type="ARBA" id="ARBA00022737"/>
    </source>
</evidence>
<gene>
    <name evidence="2" type="ORF">clem_08085</name>
</gene>
<protein>
    <submittedName>
        <fullName evidence="2">Leucine Rich repeats (2 copies)</fullName>
    </submittedName>
</protein>
<sequence length="389" mass="43150">MSLTIERINAGVSGNLLNLKRLSLNDDDVFLICDFLKENPHITTLDLSFNNIGVTGAQLLARNQTIKSLDISFNQLEEEGAKVLATNQTITSLYIAQNDLGESGARYLANNQTITSLNIACNKIGAGVRYFADNKIITSLGIADNEIGDADIQALTANKTITILNASFNNISDEGAQALASNQTITSLVIAHNRIGSKGARALACNETITGLDIYGNNIGKSAIALANNRTLTKLRLDIKKERKQLFLDALINNTTLVEIDVRCAEEFIEDEFLDTVARICNRNKLKIPLIKNLQLARLFFQAQRSWDQETNDKEEICYLGQLSGEMMETIASHAIDNYNAIKYRFFADYAAAREKRNLALLKQQLPNSVDTEAIPYSQNKRMYVVMET</sequence>
<dbReference type="KEGG" id="lcd:clem_08085"/>
<evidence type="ECO:0000313" key="2">
    <source>
        <dbReference type="EMBL" id="ASQ46169.1"/>
    </source>
</evidence>